<keyword evidence="4" id="KW-0963">Cytoplasm</keyword>
<organism evidence="18 19">
    <name type="scientific">Coptotermes formosanus</name>
    <name type="common">Formosan subterranean termite</name>
    <dbReference type="NCBI Taxonomy" id="36987"/>
    <lineage>
        <taxon>Eukaryota</taxon>
        <taxon>Metazoa</taxon>
        <taxon>Ecdysozoa</taxon>
        <taxon>Arthropoda</taxon>
        <taxon>Hexapoda</taxon>
        <taxon>Insecta</taxon>
        <taxon>Pterygota</taxon>
        <taxon>Neoptera</taxon>
        <taxon>Polyneoptera</taxon>
        <taxon>Dictyoptera</taxon>
        <taxon>Blattodea</taxon>
        <taxon>Blattoidea</taxon>
        <taxon>Termitoidae</taxon>
        <taxon>Rhinotermitidae</taxon>
        <taxon>Coptotermes</taxon>
    </lineage>
</organism>
<evidence type="ECO:0000256" key="4">
    <source>
        <dbReference type="ARBA" id="ARBA00022490"/>
    </source>
</evidence>
<protein>
    <recommendedName>
        <fullName evidence="3">polo kinase</fullName>
        <ecNumber evidence="3">2.7.11.21</ecNumber>
    </recommendedName>
</protein>
<dbReference type="FunFam" id="1.10.510.10:FF:000727">
    <property type="entry name" value="Serine/threonine-protein kinase PLK"/>
    <property type="match status" value="1"/>
</dbReference>
<dbReference type="InterPro" id="IPR033701">
    <property type="entry name" value="POLO_box_1"/>
</dbReference>
<comment type="catalytic activity">
    <reaction evidence="14">
        <text>L-seryl-[protein] + ATP = O-phospho-L-seryl-[protein] + ADP + H(+)</text>
        <dbReference type="Rhea" id="RHEA:17989"/>
        <dbReference type="Rhea" id="RHEA-COMP:9863"/>
        <dbReference type="Rhea" id="RHEA-COMP:11604"/>
        <dbReference type="ChEBI" id="CHEBI:15378"/>
        <dbReference type="ChEBI" id="CHEBI:29999"/>
        <dbReference type="ChEBI" id="CHEBI:30616"/>
        <dbReference type="ChEBI" id="CHEBI:83421"/>
        <dbReference type="ChEBI" id="CHEBI:456216"/>
        <dbReference type="EC" id="2.7.11.21"/>
    </reaction>
</comment>
<feature type="domain" description="Protein kinase" evidence="16">
    <location>
        <begin position="24"/>
        <end position="278"/>
    </location>
</feature>
<evidence type="ECO:0000256" key="7">
    <source>
        <dbReference type="ARBA" id="ARBA00022737"/>
    </source>
</evidence>
<dbReference type="GO" id="GO:0005634">
    <property type="term" value="C:nucleus"/>
    <property type="evidence" value="ECO:0007669"/>
    <property type="project" value="UniProtKB-SubCell"/>
</dbReference>
<dbReference type="GO" id="GO:0000776">
    <property type="term" value="C:kinetochore"/>
    <property type="evidence" value="ECO:0007669"/>
    <property type="project" value="TreeGrafter"/>
</dbReference>
<evidence type="ECO:0000256" key="15">
    <source>
        <dbReference type="SAM" id="MobiDB-lite"/>
    </source>
</evidence>
<feature type="compositionally biased region" description="Polar residues" evidence="15">
    <location>
        <begin position="329"/>
        <end position="346"/>
    </location>
</feature>
<sequence>MASRDDDKQSIPELIYDVGTNVTYRKGRFFGKGGFAKCYEITDTKTGNVYAGKIVSKRLMTKHNQKDKLTQEIAIHRSLNHKNVVGFHGFFEDSQNVYIVLELCRRRSMMELHKRRKALTETEVRYYVRQILLGVVYLHQHRIIHRDLKLGNLFLNDNLEVKIGDFGLAAKIEFDGERKRTLCGTPNYIAPEILNKQGHSFEVDIWSIGCILYTLLIGRPPFETNSLKETYSRIKKCEYKIPTSSQISNSAIKIIRATLQPDPKCRPKVEDLLNSEFLTSGYIPSQLPVSCLTVAPRADKLEKAVGRKPLLEVNVIGDSGSKKKTGSSHPNGSPVPTNTAQHSSPATDCRHHLTTLRDQLHSVLRSNPGRENGVFGDEATDPAAQPIVWISKWVDYSDKYGFGYQLCDEGVGVVFNDSTKLVMLANGKNVQYITREGKEFYYLMEKYPDTLDKKMKLLSYFRRYMTEHLVKAGATVPVQECDSLSRVPYLNQWFRTSSAVVMLLTNGTLQINFMDHTKIIMCPLMAAVTYIDENKNFRTFRFSSIEQNGCNKHLSSCLKYALDKINLILS</sequence>
<evidence type="ECO:0000256" key="14">
    <source>
        <dbReference type="ARBA" id="ARBA00048347"/>
    </source>
</evidence>
<keyword evidence="9" id="KW-0418">Kinase</keyword>
<dbReference type="EMBL" id="BLKM01000101">
    <property type="protein sequence ID" value="GFG28947.1"/>
    <property type="molecule type" value="Genomic_DNA"/>
</dbReference>
<dbReference type="PROSITE" id="PS50078">
    <property type="entry name" value="POLO_BOX"/>
    <property type="match status" value="2"/>
</dbReference>
<accession>A0A6L2PFR3</accession>
<dbReference type="SMART" id="SM00220">
    <property type="entry name" value="S_TKc"/>
    <property type="match status" value="1"/>
</dbReference>
<proteinExistence type="predicted"/>
<evidence type="ECO:0000256" key="5">
    <source>
        <dbReference type="ARBA" id="ARBA00022527"/>
    </source>
</evidence>
<dbReference type="GO" id="GO:0005737">
    <property type="term" value="C:cytoplasm"/>
    <property type="evidence" value="ECO:0007669"/>
    <property type="project" value="TreeGrafter"/>
</dbReference>
<keyword evidence="8" id="KW-0547">Nucleotide-binding</keyword>
<dbReference type="InterPro" id="IPR000719">
    <property type="entry name" value="Prot_kinase_dom"/>
</dbReference>
<evidence type="ECO:0000313" key="18">
    <source>
        <dbReference type="EMBL" id="GFG28947.1"/>
    </source>
</evidence>
<feature type="domain" description="POLO box" evidence="17">
    <location>
        <begin position="389"/>
        <end position="467"/>
    </location>
</feature>
<dbReference type="InterPro" id="IPR000959">
    <property type="entry name" value="POLO_box_dom"/>
</dbReference>
<dbReference type="GO" id="GO:0004674">
    <property type="term" value="F:protein serine/threonine kinase activity"/>
    <property type="evidence" value="ECO:0007669"/>
    <property type="project" value="UniProtKB-KW"/>
</dbReference>
<dbReference type="FunFam" id="3.30.1120.30:FF:000001">
    <property type="entry name" value="Serine/threonine-protein kinase PLK"/>
    <property type="match status" value="1"/>
</dbReference>
<dbReference type="PANTHER" id="PTHR24345">
    <property type="entry name" value="SERINE/THREONINE-PROTEIN KINASE PLK"/>
    <property type="match status" value="1"/>
</dbReference>
<dbReference type="AlphaFoldDB" id="A0A6L2PFR3"/>
<evidence type="ECO:0000256" key="1">
    <source>
        <dbReference type="ARBA" id="ARBA00004123"/>
    </source>
</evidence>
<name>A0A6L2PFR3_COPFO</name>
<gene>
    <name evidence="18" type="ORF">Cfor_00349</name>
</gene>
<dbReference type="CDD" id="cd13117">
    <property type="entry name" value="POLO_box_2"/>
    <property type="match status" value="1"/>
</dbReference>
<dbReference type="InParanoid" id="A0A6L2PFR3"/>
<dbReference type="CDD" id="cd13118">
    <property type="entry name" value="POLO_box_1"/>
    <property type="match status" value="1"/>
</dbReference>
<dbReference type="PROSITE" id="PS50011">
    <property type="entry name" value="PROTEIN_KINASE_DOM"/>
    <property type="match status" value="1"/>
</dbReference>
<evidence type="ECO:0000313" key="19">
    <source>
        <dbReference type="Proteomes" id="UP000502823"/>
    </source>
</evidence>
<feature type="region of interest" description="Disordered" evidence="15">
    <location>
        <begin position="316"/>
        <end position="347"/>
    </location>
</feature>
<keyword evidence="7" id="KW-0677">Repeat</keyword>
<dbReference type="Gene3D" id="3.30.1120.30">
    <property type="entry name" value="POLO box domain"/>
    <property type="match status" value="2"/>
</dbReference>
<dbReference type="GO" id="GO:0000922">
    <property type="term" value="C:spindle pole"/>
    <property type="evidence" value="ECO:0007669"/>
    <property type="project" value="TreeGrafter"/>
</dbReference>
<dbReference type="SUPFAM" id="SSF56112">
    <property type="entry name" value="Protein kinase-like (PK-like)"/>
    <property type="match status" value="1"/>
</dbReference>
<comment type="catalytic activity">
    <reaction evidence="13">
        <text>L-threonyl-[protein] + ATP = O-phospho-L-threonyl-[protein] + ADP + H(+)</text>
        <dbReference type="Rhea" id="RHEA:46608"/>
        <dbReference type="Rhea" id="RHEA-COMP:11060"/>
        <dbReference type="Rhea" id="RHEA-COMP:11605"/>
        <dbReference type="ChEBI" id="CHEBI:15378"/>
        <dbReference type="ChEBI" id="CHEBI:30013"/>
        <dbReference type="ChEBI" id="CHEBI:30616"/>
        <dbReference type="ChEBI" id="CHEBI:61977"/>
        <dbReference type="ChEBI" id="CHEBI:456216"/>
        <dbReference type="EC" id="2.7.11.21"/>
    </reaction>
</comment>
<evidence type="ECO:0000259" key="17">
    <source>
        <dbReference type="PROSITE" id="PS50078"/>
    </source>
</evidence>
<dbReference type="GO" id="GO:0005813">
    <property type="term" value="C:centrosome"/>
    <property type="evidence" value="ECO:0007669"/>
    <property type="project" value="UniProtKB-SubCell"/>
</dbReference>
<dbReference type="InterPro" id="IPR011009">
    <property type="entry name" value="Kinase-like_dom_sf"/>
</dbReference>
<comment type="subcellular location">
    <subcellularLocation>
        <location evidence="2">Cytoplasm</location>
        <location evidence="2">Cytoskeleton</location>
        <location evidence="2">Microtubule organizing center</location>
        <location evidence="2">Centrosome</location>
    </subcellularLocation>
    <subcellularLocation>
        <location evidence="1">Nucleus</location>
    </subcellularLocation>
</comment>
<comment type="caution">
    <text evidence="18">The sequence shown here is derived from an EMBL/GenBank/DDBJ whole genome shotgun (WGS) entry which is preliminary data.</text>
</comment>
<dbReference type="Gene3D" id="3.30.200.20">
    <property type="entry name" value="Phosphorylase Kinase, domain 1"/>
    <property type="match status" value="1"/>
</dbReference>
<dbReference type="Gene3D" id="1.10.510.10">
    <property type="entry name" value="Transferase(Phosphotransferase) domain 1"/>
    <property type="match status" value="1"/>
</dbReference>
<dbReference type="EC" id="2.7.11.21" evidence="3"/>
<keyword evidence="19" id="KW-1185">Reference proteome</keyword>
<dbReference type="FunFam" id="3.30.200.20:FF:000284">
    <property type="entry name" value="Serine/threonine-protein kinase PLK"/>
    <property type="match status" value="1"/>
</dbReference>
<dbReference type="OrthoDB" id="408964at2759"/>
<dbReference type="Proteomes" id="UP000502823">
    <property type="component" value="Unassembled WGS sequence"/>
</dbReference>
<dbReference type="Pfam" id="PF00659">
    <property type="entry name" value="POLO_box"/>
    <property type="match status" value="2"/>
</dbReference>
<dbReference type="GO" id="GO:0007052">
    <property type="term" value="P:mitotic spindle organization"/>
    <property type="evidence" value="ECO:0007669"/>
    <property type="project" value="TreeGrafter"/>
</dbReference>
<evidence type="ECO:0000256" key="10">
    <source>
        <dbReference type="ARBA" id="ARBA00022840"/>
    </source>
</evidence>
<dbReference type="InterPro" id="IPR036947">
    <property type="entry name" value="POLO_box_dom_sf"/>
</dbReference>
<feature type="domain" description="POLO box" evidence="17">
    <location>
        <begin position="489"/>
        <end position="570"/>
    </location>
</feature>
<evidence type="ECO:0000256" key="13">
    <source>
        <dbReference type="ARBA" id="ARBA00047802"/>
    </source>
</evidence>
<evidence type="ECO:0000256" key="9">
    <source>
        <dbReference type="ARBA" id="ARBA00022777"/>
    </source>
</evidence>
<evidence type="ECO:0000256" key="11">
    <source>
        <dbReference type="ARBA" id="ARBA00023212"/>
    </source>
</evidence>
<evidence type="ECO:0000256" key="8">
    <source>
        <dbReference type="ARBA" id="ARBA00022741"/>
    </source>
</evidence>
<dbReference type="SUPFAM" id="SSF82615">
    <property type="entry name" value="Polo-box domain"/>
    <property type="match status" value="2"/>
</dbReference>
<dbReference type="InterPro" id="IPR033695">
    <property type="entry name" value="POLO_box_2"/>
</dbReference>
<keyword evidence="11" id="KW-0206">Cytoskeleton</keyword>
<keyword evidence="12" id="KW-0539">Nucleus</keyword>
<keyword evidence="10" id="KW-0067">ATP-binding</keyword>
<evidence type="ECO:0000256" key="6">
    <source>
        <dbReference type="ARBA" id="ARBA00022679"/>
    </source>
</evidence>
<evidence type="ECO:0000259" key="16">
    <source>
        <dbReference type="PROSITE" id="PS50011"/>
    </source>
</evidence>
<evidence type="ECO:0000256" key="2">
    <source>
        <dbReference type="ARBA" id="ARBA00004300"/>
    </source>
</evidence>
<dbReference type="FunCoup" id="A0A6L2PFR3">
    <property type="interactions" value="450"/>
</dbReference>
<keyword evidence="6" id="KW-0808">Transferase</keyword>
<evidence type="ECO:0000256" key="12">
    <source>
        <dbReference type="ARBA" id="ARBA00023242"/>
    </source>
</evidence>
<dbReference type="PANTHER" id="PTHR24345:SF93">
    <property type="entry name" value="SERINE_THREONINE-PROTEIN KINASE PLK1"/>
    <property type="match status" value="1"/>
</dbReference>
<keyword evidence="5" id="KW-0723">Serine/threonine-protein kinase</keyword>
<dbReference type="InterPro" id="IPR008271">
    <property type="entry name" value="Ser/Thr_kinase_AS"/>
</dbReference>
<dbReference type="Pfam" id="PF00069">
    <property type="entry name" value="Pkinase"/>
    <property type="match status" value="1"/>
</dbReference>
<reference evidence="19" key="1">
    <citation type="submission" date="2020-01" db="EMBL/GenBank/DDBJ databases">
        <title>Draft genome sequence of the Termite Coptotermes fromosanus.</title>
        <authorList>
            <person name="Itakura S."/>
            <person name="Yosikawa Y."/>
            <person name="Umezawa K."/>
        </authorList>
    </citation>
    <scope>NUCLEOTIDE SEQUENCE [LARGE SCALE GENOMIC DNA]</scope>
</reference>
<evidence type="ECO:0000256" key="3">
    <source>
        <dbReference type="ARBA" id="ARBA00012424"/>
    </source>
</evidence>
<dbReference type="PROSITE" id="PS00108">
    <property type="entry name" value="PROTEIN_KINASE_ST"/>
    <property type="match status" value="1"/>
</dbReference>
<dbReference type="CDD" id="cd14099">
    <property type="entry name" value="STKc_PLK"/>
    <property type="match status" value="1"/>
</dbReference>
<dbReference type="GO" id="GO:0005524">
    <property type="term" value="F:ATP binding"/>
    <property type="evidence" value="ECO:0007669"/>
    <property type="project" value="UniProtKB-KW"/>
</dbReference>